<comment type="caution">
    <text evidence="3">The sequence shown here is derived from an EMBL/GenBank/DDBJ whole genome shotgun (WGS) entry which is preliminary data.</text>
</comment>
<accession>A0AAE8SRF8</accession>
<dbReference type="Proteomes" id="UP001187682">
    <property type="component" value="Unassembled WGS sequence"/>
</dbReference>
<keyword evidence="2" id="KW-1133">Transmembrane helix</keyword>
<evidence type="ECO:0008006" key="5">
    <source>
        <dbReference type="Google" id="ProtNLM"/>
    </source>
</evidence>
<keyword evidence="4" id="KW-1185">Reference proteome</keyword>
<name>A0AAE8SRF8_9PEZI</name>
<evidence type="ECO:0000313" key="4">
    <source>
        <dbReference type="Proteomes" id="UP001187682"/>
    </source>
</evidence>
<keyword evidence="2" id="KW-0472">Membrane</keyword>
<keyword evidence="2" id="KW-0812">Transmembrane</keyword>
<sequence>MVSLPSIDPDRIPSAKMAVHGLQILLVFVLWCLEISVFVDGEAKVNGRNGWTFGVCFLTIFAWIYNLMTPRWERTRHLADPKAMLVVDAVFTIIWLSAFASQAAYNTANQCGGACSRSKGIVGLGVIVFITWVLAVVISVLTLQHWNINGSLPGYDKQRLSGGSNIDPDKAAFSMAPHDEEAYAPVNMDERDPSANDEYASGAYGGSSSYGGGSSYHGGRYDDDLPDQFGAHAAARPNPLFESDTSYGAGAGRPGQGRASPAADPYAAPSGRNPFDGPEPAQFPVGNYDRVS</sequence>
<feature type="transmembrane region" description="Helical" evidence="2">
    <location>
        <begin position="120"/>
        <end position="143"/>
    </location>
</feature>
<dbReference type="PANTHER" id="PTHR37451">
    <property type="entry name" value="MARVEL DOMAIN"/>
    <property type="match status" value="1"/>
</dbReference>
<feature type="compositionally biased region" description="Low complexity" evidence="1">
    <location>
        <begin position="256"/>
        <end position="270"/>
    </location>
</feature>
<feature type="region of interest" description="Disordered" evidence="1">
    <location>
        <begin position="238"/>
        <end position="292"/>
    </location>
</feature>
<feature type="transmembrane region" description="Helical" evidence="2">
    <location>
        <begin position="21"/>
        <end position="39"/>
    </location>
</feature>
<gene>
    <name evidence="3" type="ORF">DNG_01178</name>
</gene>
<dbReference type="EMBL" id="ONZQ02000001">
    <property type="protein sequence ID" value="SPN97665.1"/>
    <property type="molecule type" value="Genomic_DNA"/>
</dbReference>
<evidence type="ECO:0000313" key="3">
    <source>
        <dbReference type="EMBL" id="SPN97665.1"/>
    </source>
</evidence>
<feature type="transmembrane region" description="Helical" evidence="2">
    <location>
        <begin position="81"/>
        <end position="100"/>
    </location>
</feature>
<reference evidence="3" key="1">
    <citation type="submission" date="2018-03" db="EMBL/GenBank/DDBJ databases">
        <authorList>
            <person name="Guldener U."/>
        </authorList>
    </citation>
    <scope>NUCLEOTIDE SEQUENCE</scope>
</reference>
<feature type="transmembrane region" description="Helical" evidence="2">
    <location>
        <begin position="51"/>
        <end position="69"/>
    </location>
</feature>
<dbReference type="AlphaFoldDB" id="A0AAE8SRF8"/>
<proteinExistence type="predicted"/>
<evidence type="ECO:0000256" key="1">
    <source>
        <dbReference type="SAM" id="MobiDB-lite"/>
    </source>
</evidence>
<protein>
    <recommendedName>
        <fullName evidence="5">MARVEL domain-containing protein</fullName>
    </recommendedName>
</protein>
<dbReference type="PANTHER" id="PTHR37451:SF3">
    <property type="entry name" value="MARVEL DOMAIN-CONTAINING PROTEIN"/>
    <property type="match status" value="1"/>
</dbReference>
<organism evidence="3 4">
    <name type="scientific">Cephalotrichum gorgonifer</name>
    <dbReference type="NCBI Taxonomy" id="2041049"/>
    <lineage>
        <taxon>Eukaryota</taxon>
        <taxon>Fungi</taxon>
        <taxon>Dikarya</taxon>
        <taxon>Ascomycota</taxon>
        <taxon>Pezizomycotina</taxon>
        <taxon>Sordariomycetes</taxon>
        <taxon>Hypocreomycetidae</taxon>
        <taxon>Microascales</taxon>
        <taxon>Microascaceae</taxon>
        <taxon>Cephalotrichum</taxon>
    </lineage>
</organism>
<evidence type="ECO:0000256" key="2">
    <source>
        <dbReference type="SAM" id="Phobius"/>
    </source>
</evidence>